<dbReference type="KEGG" id="ock:EXM22_13115"/>
<proteinExistence type="predicted"/>
<name>A0A5C1QQJ5_9SPIO</name>
<dbReference type="Proteomes" id="UP000324209">
    <property type="component" value="Chromosome"/>
</dbReference>
<evidence type="ECO:0000313" key="2">
    <source>
        <dbReference type="Proteomes" id="UP000324209"/>
    </source>
</evidence>
<dbReference type="OrthoDB" id="369831at2"/>
<dbReference type="AlphaFoldDB" id="A0A5C1QQJ5"/>
<protein>
    <submittedName>
        <fullName evidence="1">Uncharacterized protein</fullName>
    </submittedName>
</protein>
<dbReference type="EMBL" id="CP036150">
    <property type="protein sequence ID" value="QEN08884.1"/>
    <property type="molecule type" value="Genomic_DNA"/>
</dbReference>
<reference evidence="1 2" key="1">
    <citation type="submission" date="2019-02" db="EMBL/GenBank/DDBJ databases">
        <title>Complete Genome Sequence and Methylome Analysis of free living Spirochaetas.</title>
        <authorList>
            <person name="Fomenkov A."/>
            <person name="Dubinina G."/>
            <person name="Leshcheva N."/>
            <person name="Mikheeva N."/>
            <person name="Grabovich M."/>
            <person name="Vincze T."/>
            <person name="Roberts R.J."/>
        </authorList>
    </citation>
    <scope>NUCLEOTIDE SEQUENCE [LARGE SCALE GENOMIC DNA]</scope>
    <source>
        <strain evidence="1 2">K2</strain>
    </source>
</reference>
<sequence>MELRSVSGQVNVAQIANMKPNSGRISLPVSRAQSPYAQFKYVQGVPTSNPGGSVSIDRLRILNTLINGLVSKAENPGLQSDLSKMSDESVKALIDQYSSQLHSALKAPSPYTAAGSAYSGGSIFNVLA</sequence>
<dbReference type="RefSeq" id="WP_149486963.1">
    <property type="nucleotide sequence ID" value="NZ_CP036150.1"/>
</dbReference>
<gene>
    <name evidence="1" type="ORF">EXM22_13115</name>
</gene>
<evidence type="ECO:0000313" key="1">
    <source>
        <dbReference type="EMBL" id="QEN08884.1"/>
    </source>
</evidence>
<keyword evidence="2" id="KW-1185">Reference proteome</keyword>
<accession>A0A5C1QQJ5</accession>
<organism evidence="1 2">
    <name type="scientific">Oceanispirochaeta crateris</name>
    <dbReference type="NCBI Taxonomy" id="2518645"/>
    <lineage>
        <taxon>Bacteria</taxon>
        <taxon>Pseudomonadati</taxon>
        <taxon>Spirochaetota</taxon>
        <taxon>Spirochaetia</taxon>
        <taxon>Spirochaetales</taxon>
        <taxon>Spirochaetaceae</taxon>
        <taxon>Oceanispirochaeta</taxon>
    </lineage>
</organism>